<protein>
    <submittedName>
        <fullName evidence="4">HD domain-containing protein</fullName>
    </submittedName>
</protein>
<reference evidence="4 5" key="1">
    <citation type="submission" date="2023-10" db="EMBL/GenBank/DDBJ databases">
        <title>Characterization of rhizosphere-enriched actinobacteria from wheat plants lab-grown on chernevaya soil.</title>
        <authorList>
            <person name="Tikhonova E.N."/>
            <person name="Konopkin A."/>
            <person name="Kravchenko I.K."/>
        </authorList>
    </citation>
    <scope>NUCLEOTIDE SEQUENCE [LARGE SCALE GENOMIC DNA]</scope>
    <source>
        <strain evidence="4 5">RR29</strain>
    </source>
</reference>
<evidence type="ECO:0000313" key="4">
    <source>
        <dbReference type="EMBL" id="MDV7214745.1"/>
    </source>
</evidence>
<keyword evidence="2" id="KW-0378">Hydrolase</keyword>
<evidence type="ECO:0000256" key="2">
    <source>
        <dbReference type="ARBA" id="ARBA00022801"/>
    </source>
</evidence>
<evidence type="ECO:0000259" key="3">
    <source>
        <dbReference type="Pfam" id="PF13023"/>
    </source>
</evidence>
<dbReference type="EMBL" id="JAWMAJ010000004">
    <property type="protein sequence ID" value="MDV7214745.1"/>
    <property type="molecule type" value="Genomic_DNA"/>
</dbReference>
<dbReference type="Gene3D" id="1.10.3210.10">
    <property type="entry name" value="Hypothetical protein af1432"/>
    <property type="match status" value="1"/>
</dbReference>
<dbReference type="Pfam" id="PF13023">
    <property type="entry name" value="HD_3"/>
    <property type="match status" value="1"/>
</dbReference>
<dbReference type="SUPFAM" id="SSF109604">
    <property type="entry name" value="HD-domain/PDEase-like"/>
    <property type="match status" value="1"/>
</dbReference>
<sequence>MSRSINGRKIMTWAEAVGTLPGYAFLSGLDELEIAAPDAELSQLLDFLGRMDELKHVQRQNPVSNGSRPENTAEHSWHVALACLLFTRYATEPIDPMRCVGLAVLHDMVEVVAGDTFVYGPAAAGRRRREEHAIGVLLEPLPTREREVLEQGWREYEFTKTAEGKYVMALDVLLPIFMNLMAGEKSSWRRHGVAAAAVRHRVEGVEDTIPALAKVAYEAIEKGIERGLLTSP</sequence>
<dbReference type="InterPro" id="IPR006674">
    <property type="entry name" value="HD_domain"/>
</dbReference>
<evidence type="ECO:0000313" key="5">
    <source>
        <dbReference type="Proteomes" id="UP001187346"/>
    </source>
</evidence>
<keyword evidence="5" id="KW-1185">Reference proteome</keyword>
<feature type="domain" description="HD" evidence="3">
    <location>
        <begin position="51"/>
        <end position="203"/>
    </location>
</feature>
<dbReference type="PANTHER" id="PTHR11845">
    <property type="entry name" value="5'-DEOXYNUCLEOTIDASE HDDC2"/>
    <property type="match status" value="1"/>
</dbReference>
<evidence type="ECO:0000256" key="1">
    <source>
        <dbReference type="ARBA" id="ARBA00022723"/>
    </source>
</evidence>
<keyword evidence="1" id="KW-0479">Metal-binding</keyword>
<organism evidence="4 5">
    <name type="scientific">Streptomyces prunicolor</name>
    <dbReference type="NCBI Taxonomy" id="67348"/>
    <lineage>
        <taxon>Bacteria</taxon>
        <taxon>Bacillati</taxon>
        <taxon>Actinomycetota</taxon>
        <taxon>Actinomycetes</taxon>
        <taxon>Kitasatosporales</taxon>
        <taxon>Streptomycetaceae</taxon>
        <taxon>Streptomyces</taxon>
    </lineage>
</organism>
<dbReference type="InterPro" id="IPR039356">
    <property type="entry name" value="YfbR/HDDC2"/>
</dbReference>
<dbReference type="PANTHER" id="PTHR11845:SF13">
    <property type="entry name" value="5'-DEOXYNUCLEOTIDASE HDDC2"/>
    <property type="match status" value="1"/>
</dbReference>
<name>A0ABU4F640_9ACTN</name>
<dbReference type="Proteomes" id="UP001187346">
    <property type="component" value="Unassembled WGS sequence"/>
</dbReference>
<dbReference type="RefSeq" id="WP_317769892.1">
    <property type="nucleotide sequence ID" value="NZ_JAPEMW010000001.1"/>
</dbReference>
<proteinExistence type="predicted"/>
<gene>
    <name evidence="4" type="ORF">R5A26_02140</name>
</gene>
<comment type="caution">
    <text evidence="4">The sequence shown here is derived from an EMBL/GenBank/DDBJ whole genome shotgun (WGS) entry which is preliminary data.</text>
</comment>
<accession>A0ABU4F640</accession>